<evidence type="ECO:0000256" key="2">
    <source>
        <dbReference type="ARBA" id="ARBA00036390"/>
    </source>
</evidence>
<keyword evidence="1" id="KW-0413">Isomerase</keyword>
<dbReference type="Gene3D" id="3.30.70.1560">
    <property type="entry name" value="Alpha-L RNA-binding motif"/>
    <property type="match status" value="1"/>
</dbReference>
<dbReference type="SUPFAM" id="SSF55174">
    <property type="entry name" value="Alpha-L RNA-binding motif"/>
    <property type="match status" value="1"/>
</dbReference>
<evidence type="ECO:0000256" key="5">
    <source>
        <dbReference type="ARBA" id="ARBA00039989"/>
    </source>
</evidence>
<dbReference type="InterPro" id="IPR002942">
    <property type="entry name" value="S4_RNA-bd"/>
</dbReference>
<evidence type="ECO:0000256" key="10">
    <source>
        <dbReference type="ARBA" id="ARBA00043147"/>
    </source>
</evidence>
<comment type="catalytic activity">
    <reaction evidence="3">
        <text>uridine(2604) in 23S rRNA = pseudouridine(2604) in 23S rRNA</text>
        <dbReference type="Rhea" id="RHEA:38875"/>
        <dbReference type="Rhea" id="RHEA-COMP:10093"/>
        <dbReference type="Rhea" id="RHEA-COMP:10094"/>
        <dbReference type="ChEBI" id="CHEBI:65314"/>
        <dbReference type="ChEBI" id="CHEBI:65315"/>
        <dbReference type="EC" id="5.4.99.21"/>
    </reaction>
</comment>
<comment type="catalytic activity">
    <reaction evidence="2">
        <text>uridine(35) in tRNA(Tyr) = pseudouridine(35) in tRNA(Tyr)</text>
        <dbReference type="Rhea" id="RHEA:60556"/>
        <dbReference type="Rhea" id="RHEA-COMP:15607"/>
        <dbReference type="Rhea" id="RHEA-COMP:15608"/>
        <dbReference type="ChEBI" id="CHEBI:65314"/>
        <dbReference type="ChEBI" id="CHEBI:65315"/>
    </reaction>
</comment>
<feature type="domain" description="RNA-binding S4" evidence="13">
    <location>
        <begin position="188"/>
        <end position="254"/>
    </location>
</feature>
<dbReference type="Pfam" id="PF01479">
    <property type="entry name" value="S4"/>
    <property type="match status" value="1"/>
</dbReference>
<dbReference type="PANTHER" id="PTHR47683:SF2">
    <property type="entry name" value="RNA-BINDING S4 DOMAIN-CONTAINING PROTEIN"/>
    <property type="match status" value="1"/>
</dbReference>
<dbReference type="Proteomes" id="UP000509684">
    <property type="component" value="Chromosome"/>
</dbReference>
<dbReference type="InterPro" id="IPR042092">
    <property type="entry name" value="PsdUridine_s_RsuA/RluB/E/F_cat"/>
</dbReference>
<dbReference type="EC" id="5.4.99.21" evidence="4"/>
<evidence type="ECO:0000256" key="9">
    <source>
        <dbReference type="ARBA" id="ARBA00042890"/>
    </source>
</evidence>
<feature type="compositionally biased region" description="Low complexity" evidence="12">
    <location>
        <begin position="167"/>
        <end position="180"/>
    </location>
</feature>
<gene>
    <name evidence="14" type="ORF">HWD57_09060</name>
</gene>
<evidence type="ECO:0000256" key="11">
    <source>
        <dbReference type="PROSITE-ProRule" id="PRU00182"/>
    </source>
</evidence>
<dbReference type="Gene3D" id="3.30.70.580">
    <property type="entry name" value="Pseudouridine synthase I, catalytic domain, N-terminal subdomain"/>
    <property type="match status" value="1"/>
</dbReference>
<evidence type="ECO:0000256" key="3">
    <source>
        <dbReference type="ARBA" id="ARBA00036535"/>
    </source>
</evidence>
<dbReference type="InterPro" id="IPR006145">
    <property type="entry name" value="PsdUridine_synth_RsuA/RluA"/>
</dbReference>
<evidence type="ECO:0000256" key="6">
    <source>
        <dbReference type="ARBA" id="ARBA00041420"/>
    </source>
</evidence>
<proteinExistence type="predicted"/>
<evidence type="ECO:0000256" key="8">
    <source>
        <dbReference type="ARBA" id="ARBA00042843"/>
    </source>
</evidence>
<feature type="compositionally biased region" description="Polar residues" evidence="12">
    <location>
        <begin position="31"/>
        <end position="48"/>
    </location>
</feature>
<dbReference type="KEGG" id="acog:HWD57_09060"/>
<dbReference type="PROSITE" id="PS50889">
    <property type="entry name" value="S4"/>
    <property type="match status" value="1"/>
</dbReference>
<feature type="region of interest" description="Disordered" evidence="12">
    <location>
        <begin position="161"/>
        <end position="189"/>
    </location>
</feature>
<dbReference type="Pfam" id="PF00849">
    <property type="entry name" value="PseudoU_synth_2"/>
    <property type="match status" value="1"/>
</dbReference>
<evidence type="ECO:0000313" key="15">
    <source>
        <dbReference type="Proteomes" id="UP000509684"/>
    </source>
</evidence>
<keyword evidence="11" id="KW-0694">RNA-binding</keyword>
<evidence type="ECO:0000256" key="1">
    <source>
        <dbReference type="ARBA" id="ARBA00023235"/>
    </source>
</evidence>
<dbReference type="CDD" id="cd00165">
    <property type="entry name" value="S4"/>
    <property type="match status" value="1"/>
</dbReference>
<organism evidence="14 15">
    <name type="scientific">Candidatus Accumulibacter cognatus</name>
    <dbReference type="NCBI Taxonomy" id="2954383"/>
    <lineage>
        <taxon>Bacteria</taxon>
        <taxon>Pseudomonadati</taxon>
        <taxon>Pseudomonadota</taxon>
        <taxon>Betaproteobacteria</taxon>
        <taxon>Candidatus Accumulibacter</taxon>
    </lineage>
</organism>
<dbReference type="InterPro" id="IPR036986">
    <property type="entry name" value="S4_RNA-bd_sf"/>
</dbReference>
<accession>A0A7D5NAF4</accession>
<dbReference type="SMART" id="SM00363">
    <property type="entry name" value="S4"/>
    <property type="match status" value="1"/>
</dbReference>
<dbReference type="InterPro" id="IPR050343">
    <property type="entry name" value="RsuA_PseudoU_synthase"/>
</dbReference>
<reference evidence="14 15" key="1">
    <citation type="journal article" date="2019" name="Microbiome">
        <title>Annotated bacterial chromosomes from frame-shift-corrected long-read metagenomic data.</title>
        <authorList>
            <person name="Arumugam K."/>
            <person name="Bagci C."/>
            <person name="Bessarab I."/>
            <person name="Beier S."/>
            <person name="Buchfink B."/>
            <person name="Gorska A."/>
            <person name="Qiu G."/>
            <person name="Huson D.H."/>
            <person name="Williams R.B.H."/>
        </authorList>
    </citation>
    <scope>NUCLEOTIDE SEQUENCE [LARGE SCALE GENOMIC DNA]</scope>
    <source>
        <strain evidence="14">SSA1</strain>
    </source>
</reference>
<evidence type="ECO:0000256" key="7">
    <source>
        <dbReference type="ARBA" id="ARBA00041697"/>
    </source>
</evidence>
<dbReference type="GO" id="GO:0160138">
    <property type="term" value="F:23S rRNA pseudouridine(2604) synthase activity"/>
    <property type="evidence" value="ECO:0007669"/>
    <property type="project" value="UniProtKB-EC"/>
</dbReference>
<name>A0A7D5NAF4_9PROT</name>
<sequence>MPPSTLKLPNKKPVAVVGDTRAATRKPIRGGSQTAKHTARRTNSQSTAPVVPGGKPGQRTSHPAHFHSEFPGAADSPIKQLAAALPKRQESAVPAPEPRSIATDRQAPGPARPGQQAKKTYPERGIARSTGARAFPPAPLRARHDAVRPALGAPVVAEQAPIKRPAEAPTAAPAVTSSTPHGLAKESPRLAKRVSEIAACSRREADEWIENGWVSVDGEVITRLGARVNPKARIKIKDAADKHISESVTILFNKPSHPVAAGAAGERDDAVALIRLDNHWAEGGTMFRFQARHLRGLALAGKLDADEGGLLVFTQEGSVARRLTGRDARLEKEYHVHVEGELSSVGLERLRHGLSLDKVKLLRAQVSWLHEQKLRFVLHESRKRQIQSMCEQVGLRVTEIKRVRIGGVSLGKLAVGQWRYLRADERF</sequence>
<evidence type="ECO:0000256" key="12">
    <source>
        <dbReference type="SAM" id="MobiDB-lite"/>
    </source>
</evidence>
<evidence type="ECO:0000259" key="13">
    <source>
        <dbReference type="SMART" id="SM00363"/>
    </source>
</evidence>
<evidence type="ECO:0000256" key="4">
    <source>
        <dbReference type="ARBA" id="ARBA00038922"/>
    </source>
</evidence>
<dbReference type="PANTHER" id="PTHR47683">
    <property type="entry name" value="PSEUDOURIDINE SYNTHASE FAMILY PROTEIN-RELATED"/>
    <property type="match status" value="1"/>
</dbReference>
<dbReference type="Gene3D" id="3.10.290.10">
    <property type="entry name" value="RNA-binding S4 domain"/>
    <property type="match status" value="1"/>
</dbReference>
<feature type="region of interest" description="Disordered" evidence="12">
    <location>
        <begin position="1"/>
        <end position="139"/>
    </location>
</feature>
<dbReference type="AlphaFoldDB" id="A0A7D5NAF4"/>
<evidence type="ECO:0000313" key="14">
    <source>
        <dbReference type="EMBL" id="QLH49912.1"/>
    </source>
</evidence>
<dbReference type="InterPro" id="IPR020103">
    <property type="entry name" value="PsdUridine_synth_cat_dom_sf"/>
</dbReference>
<dbReference type="GO" id="GO:0003723">
    <property type="term" value="F:RNA binding"/>
    <property type="evidence" value="ECO:0007669"/>
    <property type="project" value="UniProtKB-KW"/>
</dbReference>
<dbReference type="SUPFAM" id="SSF55120">
    <property type="entry name" value="Pseudouridine synthase"/>
    <property type="match status" value="1"/>
</dbReference>
<protein>
    <recommendedName>
        <fullName evidence="5">Dual-specificity RNA pseudouridine synthase RluF</fullName>
        <ecNumber evidence="4">5.4.99.21</ecNumber>
    </recommendedName>
    <alternativeName>
        <fullName evidence="7">23S rRNA pseudouridine(2604) synthase</fullName>
    </alternativeName>
    <alternativeName>
        <fullName evidence="9">Ribosomal large subunit pseudouridine synthase F</fullName>
    </alternativeName>
    <alternativeName>
        <fullName evidence="8">rRNA pseudouridylate synthase F</fullName>
    </alternativeName>
    <alternativeName>
        <fullName evidence="10">rRNA-uridine isomerase F</fullName>
    </alternativeName>
    <alternativeName>
        <fullName evidence="6">tRNA(Tyr) pseudouridine(35) synthase</fullName>
    </alternativeName>
</protein>
<dbReference type="InterPro" id="IPR020094">
    <property type="entry name" value="TruA/RsuA/RluB/E/F_N"/>
</dbReference>
<dbReference type="GO" id="GO:0000455">
    <property type="term" value="P:enzyme-directed rRNA pseudouridine synthesis"/>
    <property type="evidence" value="ECO:0007669"/>
    <property type="project" value="UniProtKB-ARBA"/>
</dbReference>
<dbReference type="EMBL" id="CP058708">
    <property type="protein sequence ID" value="QLH49912.1"/>
    <property type="molecule type" value="Genomic_DNA"/>
</dbReference>